<sequence length="585" mass="68173">MNEIRNEYPRPQFRRKDWENLNGKWNFAFDDYNVGLQEQWYKNSERINQTIQVPFAYQTELSGIHDPSFHDVVWYHRTFEIPEGWEDQLKVIHFGAVDYWAKVYVNGELVGEHEGGNTTFSIDITHVAAKKNDVVVRVEDPSTDATIPRGKQYWHEESASIFYTRTTGIWQTVWLEPLDPLHMDQIRWTPQLDRGDIDVEIDVYGHYEGATAEIEITYRDQMIVKERSDITNSYMKRSFHLRNRITDRSNIHGAGWYWTPEHPNLFDVTLRIVKDDHLKDEVISYFGMRKVSIEDGVFKLNNQTYYQKLVLDQGYFPKGLLTAPSDTDLKKDIELSKEMGFNGARKHQKVEDPRYLYWADQLGFLVWGEMANASEFSEEAVRRITKEWTDVVKRDYSHPSIVAWLPLNESWGISRVAREEQQQYHSLGMYYLTKSLDPTRPALSNDGWEHTVSDICGIHNYRSAEKMAKTYATVENAITTTPADRPIYAKGYAYKGEPILITEYGGIAYKMDETEGWGYSSVQSGEDLVEEYRKQTSALLESSVIQGFCYTQLTDVEQEINGLLTYDREPKCSLEEIKKINESDK</sequence>
<dbReference type="InterPro" id="IPR006103">
    <property type="entry name" value="Glyco_hydro_2_cat"/>
</dbReference>
<dbReference type="InterPro" id="IPR006104">
    <property type="entry name" value="Glyco_hydro_2_N"/>
</dbReference>
<dbReference type="InterPro" id="IPR051913">
    <property type="entry name" value="GH2_Domain-Containing"/>
</dbReference>
<proteinExistence type="inferred from homology"/>
<reference evidence="7" key="1">
    <citation type="submission" date="2022-04" db="EMBL/GenBank/DDBJ databases">
        <title>Halobacillus sp. isolated from saltern.</title>
        <authorList>
            <person name="Won M."/>
            <person name="Lee C.-M."/>
            <person name="Woen H.-Y."/>
            <person name="Kwon S.-W."/>
        </authorList>
    </citation>
    <scope>NUCLEOTIDE SEQUENCE</scope>
    <source>
        <strain evidence="7">SSHM10-5</strain>
    </source>
</reference>
<evidence type="ECO:0000259" key="4">
    <source>
        <dbReference type="Pfam" id="PF00703"/>
    </source>
</evidence>
<evidence type="ECO:0000259" key="5">
    <source>
        <dbReference type="Pfam" id="PF02836"/>
    </source>
</evidence>
<evidence type="ECO:0000256" key="3">
    <source>
        <dbReference type="ARBA" id="ARBA00023295"/>
    </source>
</evidence>
<evidence type="ECO:0000256" key="1">
    <source>
        <dbReference type="ARBA" id="ARBA00007401"/>
    </source>
</evidence>
<gene>
    <name evidence="7" type="ORF">MUO15_18770</name>
</gene>
<dbReference type="PANTHER" id="PTHR42732:SF3">
    <property type="entry name" value="HYDROLASE"/>
    <property type="match status" value="1"/>
</dbReference>
<dbReference type="RefSeq" id="WP_245031723.1">
    <property type="nucleotide sequence ID" value="NZ_CP095075.1"/>
</dbReference>
<feature type="domain" description="Glycoside hydrolase family 2 immunoglobulin-like beta-sandwich" evidence="4">
    <location>
        <begin position="182"/>
        <end position="289"/>
    </location>
</feature>
<dbReference type="EMBL" id="CP095075">
    <property type="protein sequence ID" value="UOR11596.1"/>
    <property type="molecule type" value="Genomic_DNA"/>
</dbReference>
<dbReference type="SUPFAM" id="SSF51445">
    <property type="entry name" value="(Trans)glycosidases"/>
    <property type="match status" value="1"/>
</dbReference>
<keyword evidence="2" id="KW-0378">Hydrolase</keyword>
<evidence type="ECO:0000259" key="6">
    <source>
        <dbReference type="Pfam" id="PF02837"/>
    </source>
</evidence>
<dbReference type="InterPro" id="IPR006102">
    <property type="entry name" value="Ig-like_GH2"/>
</dbReference>
<name>A0ABY4HAK7_9BACI</name>
<comment type="similarity">
    <text evidence="1">Belongs to the glycosyl hydrolase 2 family.</text>
</comment>
<dbReference type="Proteomes" id="UP000830326">
    <property type="component" value="Chromosome"/>
</dbReference>
<dbReference type="InterPro" id="IPR036156">
    <property type="entry name" value="Beta-gal/glucu_dom_sf"/>
</dbReference>
<evidence type="ECO:0000313" key="7">
    <source>
        <dbReference type="EMBL" id="UOR11596.1"/>
    </source>
</evidence>
<dbReference type="SUPFAM" id="SSF49785">
    <property type="entry name" value="Galactose-binding domain-like"/>
    <property type="match status" value="1"/>
</dbReference>
<dbReference type="InterPro" id="IPR017853">
    <property type="entry name" value="GH"/>
</dbReference>
<dbReference type="PANTHER" id="PTHR42732">
    <property type="entry name" value="BETA-GALACTOSIDASE"/>
    <property type="match status" value="1"/>
</dbReference>
<feature type="domain" description="Glycoside hydrolase family 2 catalytic" evidence="5">
    <location>
        <begin position="326"/>
        <end position="580"/>
    </location>
</feature>
<evidence type="ECO:0000313" key="8">
    <source>
        <dbReference type="Proteomes" id="UP000830326"/>
    </source>
</evidence>
<dbReference type="Pfam" id="PF02837">
    <property type="entry name" value="Glyco_hydro_2_N"/>
    <property type="match status" value="1"/>
</dbReference>
<feature type="domain" description="Glycosyl hydrolases family 2 sugar binding" evidence="6">
    <location>
        <begin position="19"/>
        <end position="144"/>
    </location>
</feature>
<dbReference type="Gene3D" id="3.20.20.80">
    <property type="entry name" value="Glycosidases"/>
    <property type="match status" value="1"/>
</dbReference>
<dbReference type="Gene3D" id="2.60.120.260">
    <property type="entry name" value="Galactose-binding domain-like"/>
    <property type="match status" value="1"/>
</dbReference>
<accession>A0ABY4HAK7</accession>
<keyword evidence="8" id="KW-1185">Reference proteome</keyword>
<dbReference type="Gene3D" id="2.60.40.10">
    <property type="entry name" value="Immunoglobulins"/>
    <property type="match status" value="1"/>
</dbReference>
<dbReference type="Pfam" id="PF02836">
    <property type="entry name" value="Glyco_hydro_2_C"/>
    <property type="match status" value="1"/>
</dbReference>
<dbReference type="Pfam" id="PF00703">
    <property type="entry name" value="Glyco_hydro_2"/>
    <property type="match status" value="1"/>
</dbReference>
<dbReference type="InterPro" id="IPR008979">
    <property type="entry name" value="Galactose-bd-like_sf"/>
</dbReference>
<dbReference type="SUPFAM" id="SSF49303">
    <property type="entry name" value="beta-Galactosidase/glucuronidase domain"/>
    <property type="match status" value="1"/>
</dbReference>
<organism evidence="7 8">
    <name type="scientific">Halobacillus amylolyticus</name>
    <dbReference type="NCBI Taxonomy" id="2932259"/>
    <lineage>
        <taxon>Bacteria</taxon>
        <taxon>Bacillati</taxon>
        <taxon>Bacillota</taxon>
        <taxon>Bacilli</taxon>
        <taxon>Bacillales</taxon>
        <taxon>Bacillaceae</taxon>
        <taxon>Halobacillus</taxon>
    </lineage>
</organism>
<protein>
    <submittedName>
        <fullName evidence="7">Beta galactosidase jelly roll domain-containing protein</fullName>
    </submittedName>
</protein>
<dbReference type="InterPro" id="IPR013783">
    <property type="entry name" value="Ig-like_fold"/>
</dbReference>
<keyword evidence="3" id="KW-0326">Glycosidase</keyword>
<evidence type="ECO:0000256" key="2">
    <source>
        <dbReference type="ARBA" id="ARBA00022801"/>
    </source>
</evidence>